<dbReference type="InterPro" id="IPR013324">
    <property type="entry name" value="RNA_pol_sigma_r3/r4-like"/>
</dbReference>
<evidence type="ECO:0000313" key="12">
    <source>
        <dbReference type="Proteomes" id="UP000005744"/>
    </source>
</evidence>
<dbReference type="NCBIfam" id="TIGR02937">
    <property type="entry name" value="sigma70-ECF"/>
    <property type="match status" value="1"/>
</dbReference>
<comment type="function">
    <text evidence="7">Sigma factors are initiation factors that promote the attachment of RNA polymerase to specific initiation sites and are then released. This sigma factor is involved in regulation of expression of heat shock genes.</text>
</comment>
<dbReference type="InterPro" id="IPR013325">
    <property type="entry name" value="RNA_pol_sigma_r2"/>
</dbReference>
<evidence type="ECO:0000256" key="3">
    <source>
        <dbReference type="ARBA" id="ARBA00023016"/>
    </source>
</evidence>
<gene>
    <name evidence="7" type="primary">rpoH</name>
    <name evidence="11" type="ORF">BegalDRAFT_1694</name>
</gene>
<dbReference type="Gene3D" id="1.10.10.10">
    <property type="entry name" value="Winged helix-like DNA-binding domain superfamily/Winged helix DNA-binding domain"/>
    <property type="match status" value="1"/>
</dbReference>
<keyword evidence="4 7" id="KW-0731">Sigma factor</keyword>
<name>I3CG29_9GAMM</name>
<feature type="domain" description="RNA polymerase sigma-70" evidence="10">
    <location>
        <begin position="256"/>
        <end position="282"/>
    </location>
</feature>
<dbReference type="RefSeq" id="WP_002685633.1">
    <property type="nucleotide sequence ID" value="NZ_JH600070.1"/>
</dbReference>
<dbReference type="PROSITE" id="PS00715">
    <property type="entry name" value="SIGMA70_1"/>
    <property type="match status" value="1"/>
</dbReference>
<dbReference type="GO" id="GO:0006352">
    <property type="term" value="P:DNA-templated transcription initiation"/>
    <property type="evidence" value="ECO:0007669"/>
    <property type="project" value="UniProtKB-UniRule"/>
</dbReference>
<dbReference type="Gene3D" id="1.20.120.1810">
    <property type="match status" value="1"/>
</dbReference>
<reference evidence="11 12" key="1">
    <citation type="submission" date="2011-11" db="EMBL/GenBank/DDBJ databases">
        <title>Improved High-Quality Draft sequence of Beggiatoa alba B18lD.</title>
        <authorList>
            <consortium name="US DOE Joint Genome Institute"/>
            <person name="Lucas S."/>
            <person name="Han J."/>
            <person name="Lapidus A."/>
            <person name="Cheng J.-F."/>
            <person name="Goodwin L."/>
            <person name="Pitluck S."/>
            <person name="Peters L."/>
            <person name="Mikhailova N."/>
            <person name="Held B."/>
            <person name="Detter J.C."/>
            <person name="Han C."/>
            <person name="Tapia R."/>
            <person name="Land M."/>
            <person name="Hauser L."/>
            <person name="Kyrpides N."/>
            <person name="Ivanova N."/>
            <person name="Pagani I."/>
            <person name="Samuel K."/>
            <person name="Teske A."/>
            <person name="Mueller J."/>
            <person name="Woyke T."/>
        </authorList>
    </citation>
    <scope>NUCLEOTIDE SEQUENCE [LARGE SCALE GENOMIC DNA]</scope>
    <source>
        <strain evidence="11 12">B18LD</strain>
    </source>
</reference>
<keyword evidence="1 7" id="KW-0963">Cytoplasm</keyword>
<dbReference type="FunFam" id="1.10.10.10:FF:000285">
    <property type="entry name" value="RNA polymerase sigma factor RpoH"/>
    <property type="match status" value="1"/>
</dbReference>
<dbReference type="EMBL" id="JH600070">
    <property type="protein sequence ID" value="EIJ42572.1"/>
    <property type="molecule type" value="Genomic_DNA"/>
</dbReference>
<dbReference type="AlphaFoldDB" id="I3CG29"/>
<accession>I3CG29</accession>
<dbReference type="InterPro" id="IPR007630">
    <property type="entry name" value="RNA_pol_sigma70_r4"/>
</dbReference>
<dbReference type="InterPro" id="IPR007627">
    <property type="entry name" value="RNA_pol_sigma70_r2"/>
</dbReference>
<feature type="domain" description="RNA polymerase sigma-70" evidence="9">
    <location>
        <begin position="81"/>
        <end position="94"/>
    </location>
</feature>
<evidence type="ECO:0000256" key="6">
    <source>
        <dbReference type="ARBA" id="ARBA00023163"/>
    </source>
</evidence>
<evidence type="ECO:0000256" key="1">
    <source>
        <dbReference type="ARBA" id="ARBA00022490"/>
    </source>
</evidence>
<dbReference type="OrthoDB" id="9809557at2"/>
<comment type="subunit">
    <text evidence="7">Interacts with the RNA polymerase core enzyme.</text>
</comment>
<keyword evidence="3 7" id="KW-0346">Stress response</keyword>
<keyword evidence="12" id="KW-1185">Reference proteome</keyword>
<dbReference type="Pfam" id="PF04545">
    <property type="entry name" value="Sigma70_r4"/>
    <property type="match status" value="1"/>
</dbReference>
<evidence type="ECO:0000259" key="9">
    <source>
        <dbReference type="PROSITE" id="PS00715"/>
    </source>
</evidence>
<dbReference type="InterPro" id="IPR050813">
    <property type="entry name" value="Sigma-70_Factor"/>
</dbReference>
<dbReference type="InterPro" id="IPR009042">
    <property type="entry name" value="RNA_pol_sigma70_r1_2"/>
</dbReference>
<dbReference type="STRING" id="395493.BegalDRAFT_1694"/>
<dbReference type="InterPro" id="IPR000943">
    <property type="entry name" value="RNA_pol_sigma70"/>
</dbReference>
<dbReference type="GO" id="GO:0003677">
    <property type="term" value="F:DNA binding"/>
    <property type="evidence" value="ECO:0007669"/>
    <property type="project" value="UniProtKB-UniRule"/>
</dbReference>
<protein>
    <recommendedName>
        <fullName evidence="7 8">RNA polymerase sigma factor RpoH</fullName>
    </recommendedName>
    <alternativeName>
        <fullName evidence="7">RNA polymerase sigma-32 factor</fullName>
    </alternativeName>
</protein>
<organism evidence="11 12">
    <name type="scientific">Beggiatoa alba B18LD</name>
    <dbReference type="NCBI Taxonomy" id="395493"/>
    <lineage>
        <taxon>Bacteria</taxon>
        <taxon>Pseudomonadati</taxon>
        <taxon>Pseudomonadota</taxon>
        <taxon>Gammaproteobacteria</taxon>
        <taxon>Thiotrichales</taxon>
        <taxon>Thiotrichaceae</taxon>
        <taxon>Beggiatoa</taxon>
    </lineage>
</organism>
<evidence type="ECO:0000259" key="10">
    <source>
        <dbReference type="PROSITE" id="PS00716"/>
    </source>
</evidence>
<dbReference type="eggNOG" id="COG0568">
    <property type="taxonomic scope" value="Bacteria"/>
</dbReference>
<dbReference type="SUPFAM" id="SSF88659">
    <property type="entry name" value="Sigma3 and sigma4 domains of RNA polymerase sigma factors"/>
    <property type="match status" value="1"/>
</dbReference>
<dbReference type="NCBIfam" id="TIGR02392">
    <property type="entry name" value="rpoH_proteo"/>
    <property type="match status" value="1"/>
</dbReference>
<evidence type="ECO:0000256" key="7">
    <source>
        <dbReference type="HAMAP-Rule" id="MF_00961"/>
    </source>
</evidence>
<dbReference type="HOGENOM" id="CLU_014793_3_5_6"/>
<dbReference type="GO" id="GO:0009408">
    <property type="term" value="P:response to heat"/>
    <property type="evidence" value="ECO:0007669"/>
    <property type="project" value="UniProtKB-UniRule"/>
</dbReference>
<dbReference type="GO" id="GO:0016987">
    <property type="term" value="F:sigma factor activity"/>
    <property type="evidence" value="ECO:0007669"/>
    <property type="project" value="UniProtKB-UniRule"/>
</dbReference>
<keyword evidence="5 7" id="KW-0238">DNA-binding</keyword>
<dbReference type="Pfam" id="PF04542">
    <property type="entry name" value="Sigma70_r2"/>
    <property type="match status" value="1"/>
</dbReference>
<dbReference type="PANTHER" id="PTHR30376">
    <property type="entry name" value="SIGMA FACTOR RPOH HEAT SHOCK RELATED"/>
    <property type="match status" value="1"/>
</dbReference>
<dbReference type="PIRSF" id="PIRSF000770">
    <property type="entry name" value="RNA_pol_sigma-SigE/K"/>
    <property type="match status" value="1"/>
</dbReference>
<dbReference type="InterPro" id="IPR012759">
    <property type="entry name" value="RNA_pol_sigma_RpoH_proteobac"/>
</dbReference>
<dbReference type="HAMAP" id="MF_00961">
    <property type="entry name" value="Sigma70_RpoH"/>
    <property type="match status" value="1"/>
</dbReference>
<dbReference type="SUPFAM" id="SSF88946">
    <property type="entry name" value="Sigma2 domain of RNA polymerase sigma factors"/>
    <property type="match status" value="1"/>
</dbReference>
<dbReference type="NCBIfam" id="NF005143">
    <property type="entry name" value="PRK06596.1"/>
    <property type="match status" value="1"/>
</dbReference>
<keyword evidence="2 7" id="KW-0805">Transcription regulation</keyword>
<proteinExistence type="inferred from homology"/>
<evidence type="ECO:0000313" key="11">
    <source>
        <dbReference type="EMBL" id="EIJ42572.1"/>
    </source>
</evidence>
<dbReference type="PANTHER" id="PTHR30376:SF3">
    <property type="entry name" value="RNA POLYMERASE SIGMA FACTOR RPOH"/>
    <property type="match status" value="1"/>
</dbReference>
<comment type="subcellular location">
    <subcellularLocation>
        <location evidence="7">Cytoplasm</location>
    </subcellularLocation>
</comment>
<dbReference type="PRINTS" id="PR00046">
    <property type="entry name" value="SIGMA70FCT"/>
</dbReference>
<dbReference type="InterPro" id="IPR014284">
    <property type="entry name" value="RNA_pol_sigma-70_dom"/>
</dbReference>
<comment type="caution">
    <text evidence="7">Lacks conserved residue(s) required for the propagation of feature annotation.</text>
</comment>
<evidence type="ECO:0000256" key="4">
    <source>
        <dbReference type="ARBA" id="ARBA00023082"/>
    </source>
</evidence>
<dbReference type="Proteomes" id="UP000005744">
    <property type="component" value="Unassembled WGS sequence"/>
</dbReference>
<evidence type="ECO:0000256" key="2">
    <source>
        <dbReference type="ARBA" id="ARBA00023015"/>
    </source>
</evidence>
<sequence>MSNTLALTIDSQLAVLSHDVERYARAVKTVPMLSAEEERELAERLVKEGDLEAARVLILSNLRFVLHIANGYRGYGLPQADLIQEGNIGLMKAVKRFDPTLGVRLVSFAVHWIRAEIHEYILRNWRIVKVATTKAQRKLFFNLRSSKKRLGWMSNQEVESVASDLGVSVKDVLEMEKRMSLNDVSFDPPEESEDSNDEVLSPAAYLEDTRYDPAVLIEENEWEQHNDGQLHTAFEHLDARSKDIIWQRWMSDEKATLHDLAAKYNVSAERIRQIESEAMKKLKKNIVIDA</sequence>
<feature type="region of interest" description="Sigma-70 factor domain-2" evidence="7">
    <location>
        <begin position="57"/>
        <end position="126"/>
    </location>
</feature>
<feature type="DNA-binding region" description="H-T-H motif" evidence="7">
    <location>
        <begin position="257"/>
        <end position="276"/>
    </location>
</feature>
<dbReference type="Pfam" id="PF00140">
    <property type="entry name" value="Sigma70_r1_2"/>
    <property type="match status" value="1"/>
</dbReference>
<evidence type="ECO:0000256" key="5">
    <source>
        <dbReference type="ARBA" id="ARBA00023125"/>
    </source>
</evidence>
<keyword evidence="6 7" id="KW-0804">Transcription</keyword>
<dbReference type="InterPro" id="IPR036388">
    <property type="entry name" value="WH-like_DNA-bd_sf"/>
</dbReference>
<dbReference type="FunFam" id="1.20.120.1810:FF:000001">
    <property type="entry name" value="RNA polymerase sigma factor RpoH"/>
    <property type="match status" value="1"/>
</dbReference>
<dbReference type="PROSITE" id="PS00716">
    <property type="entry name" value="SIGMA70_2"/>
    <property type="match status" value="1"/>
</dbReference>
<feature type="short sequence motif" description="Interaction with polymerase core subunit RpoC" evidence="7">
    <location>
        <begin position="81"/>
        <end position="84"/>
    </location>
</feature>
<comment type="similarity">
    <text evidence="7">Belongs to the sigma-70 factor family. RpoH subfamily.</text>
</comment>
<dbReference type="GO" id="GO:0005737">
    <property type="term" value="C:cytoplasm"/>
    <property type="evidence" value="ECO:0007669"/>
    <property type="project" value="UniProtKB-SubCell"/>
</dbReference>
<evidence type="ECO:0000256" key="8">
    <source>
        <dbReference type="NCBIfam" id="TIGR02392"/>
    </source>
</evidence>